<keyword evidence="2" id="KW-1185">Reference proteome</keyword>
<organism evidence="1 2">
    <name type="scientific">Eretmocerus hayati</name>
    <dbReference type="NCBI Taxonomy" id="131215"/>
    <lineage>
        <taxon>Eukaryota</taxon>
        <taxon>Metazoa</taxon>
        <taxon>Ecdysozoa</taxon>
        <taxon>Arthropoda</taxon>
        <taxon>Hexapoda</taxon>
        <taxon>Insecta</taxon>
        <taxon>Pterygota</taxon>
        <taxon>Neoptera</taxon>
        <taxon>Endopterygota</taxon>
        <taxon>Hymenoptera</taxon>
        <taxon>Apocrita</taxon>
        <taxon>Proctotrupomorpha</taxon>
        <taxon>Chalcidoidea</taxon>
        <taxon>Aphelinidae</taxon>
        <taxon>Aphelininae</taxon>
        <taxon>Eretmocerus</taxon>
    </lineage>
</organism>
<comment type="caution">
    <text evidence="1">The sequence shown here is derived from an EMBL/GenBank/DDBJ whole genome shotgun (WGS) entry which is preliminary data.</text>
</comment>
<evidence type="ECO:0000313" key="1">
    <source>
        <dbReference type="EMBL" id="KAJ8664442.1"/>
    </source>
</evidence>
<name>A0ACC2N067_9HYME</name>
<evidence type="ECO:0000313" key="2">
    <source>
        <dbReference type="Proteomes" id="UP001239111"/>
    </source>
</evidence>
<accession>A0ACC2N067</accession>
<protein>
    <submittedName>
        <fullName evidence="1">Uncharacterized protein</fullName>
    </submittedName>
</protein>
<sequence length="159" mass="17493">MYFGYHYFIIIVIFIPNMNEVECEEDLKYYCGLDLGNALFQLCHGKFNTDPGSFGDRLKRGIVDECCSKPCRRSQLELYCQAPTTTTISLPDALTKSTNIPVHTTTIASTTASMENESSVATPTKTLSPEISAISNTSTPTKTTAVSKTNPSEVKVTFE</sequence>
<dbReference type="Proteomes" id="UP001239111">
    <property type="component" value="Chromosome 4"/>
</dbReference>
<dbReference type="EMBL" id="CM056744">
    <property type="protein sequence ID" value="KAJ8664442.1"/>
    <property type="molecule type" value="Genomic_DNA"/>
</dbReference>
<proteinExistence type="predicted"/>
<reference evidence="1" key="1">
    <citation type="submission" date="2023-04" db="EMBL/GenBank/DDBJ databases">
        <title>A chromosome-level genome assembly of the parasitoid wasp Eretmocerus hayati.</title>
        <authorList>
            <person name="Zhong Y."/>
            <person name="Liu S."/>
            <person name="Liu Y."/>
        </authorList>
    </citation>
    <scope>NUCLEOTIDE SEQUENCE</scope>
    <source>
        <strain evidence="1">ZJU_SS_LIU_2023</strain>
    </source>
</reference>
<gene>
    <name evidence="1" type="ORF">QAD02_006104</name>
</gene>